<accession>A0A9X6NJ58</accession>
<gene>
    <name evidence="2" type="ORF">BV898_19557</name>
</gene>
<dbReference type="AlphaFoldDB" id="A0A9X6NJ58"/>
<feature type="compositionally biased region" description="Basic and acidic residues" evidence="1">
    <location>
        <begin position="11"/>
        <end position="21"/>
    </location>
</feature>
<proteinExistence type="predicted"/>
<name>A0A9X6NJ58_HYPEX</name>
<comment type="caution">
    <text evidence="2">The sequence shown here is derived from an EMBL/GenBank/DDBJ whole genome shotgun (WGS) entry which is preliminary data.</text>
</comment>
<dbReference type="EMBL" id="MTYJ01000566">
    <property type="protein sequence ID" value="OWA55170.1"/>
    <property type="molecule type" value="Genomic_DNA"/>
</dbReference>
<sequence>MTAEYPQSRAPTRDRSYRPDEPSVLHTWLNLALNRNQRHEAVSRDLSGALPRSFYANKPDDDRPWCDTQRVWTSYEASHPRSTRSGSNVSSYDLTDALGEDSIRSLGGKDATRCPPYRSKQTCDTWTLIPKPEDR</sequence>
<protein>
    <submittedName>
        <fullName evidence="2">Uncharacterized protein</fullName>
    </submittedName>
</protein>
<reference evidence="3" key="1">
    <citation type="submission" date="2017-01" db="EMBL/GenBank/DDBJ databases">
        <title>Comparative genomics of anhydrobiosis in the tardigrade Hypsibius dujardini.</title>
        <authorList>
            <person name="Yoshida Y."/>
            <person name="Koutsovoulos G."/>
            <person name="Laetsch D."/>
            <person name="Stevens L."/>
            <person name="Kumar S."/>
            <person name="Horikawa D."/>
            <person name="Ishino K."/>
            <person name="Komine S."/>
            <person name="Tomita M."/>
            <person name="Blaxter M."/>
            <person name="Arakawa K."/>
        </authorList>
    </citation>
    <scope>NUCLEOTIDE SEQUENCE [LARGE SCALE GENOMIC DNA]</scope>
    <source>
        <strain evidence="3">Z151</strain>
    </source>
</reference>
<dbReference type="Proteomes" id="UP000192578">
    <property type="component" value="Unassembled WGS sequence"/>
</dbReference>
<feature type="region of interest" description="Disordered" evidence="1">
    <location>
        <begin position="1"/>
        <end position="21"/>
    </location>
</feature>
<evidence type="ECO:0000313" key="2">
    <source>
        <dbReference type="EMBL" id="OWA55170.1"/>
    </source>
</evidence>
<evidence type="ECO:0000313" key="3">
    <source>
        <dbReference type="Proteomes" id="UP000192578"/>
    </source>
</evidence>
<keyword evidence="3" id="KW-1185">Reference proteome</keyword>
<evidence type="ECO:0000256" key="1">
    <source>
        <dbReference type="SAM" id="MobiDB-lite"/>
    </source>
</evidence>
<organism evidence="2 3">
    <name type="scientific">Hypsibius exemplaris</name>
    <name type="common">Freshwater tardigrade</name>
    <dbReference type="NCBI Taxonomy" id="2072580"/>
    <lineage>
        <taxon>Eukaryota</taxon>
        <taxon>Metazoa</taxon>
        <taxon>Ecdysozoa</taxon>
        <taxon>Tardigrada</taxon>
        <taxon>Eutardigrada</taxon>
        <taxon>Parachela</taxon>
        <taxon>Hypsibioidea</taxon>
        <taxon>Hypsibiidae</taxon>
        <taxon>Hypsibius</taxon>
    </lineage>
</organism>
<feature type="region of interest" description="Disordered" evidence="1">
    <location>
        <begin position="98"/>
        <end position="118"/>
    </location>
</feature>